<comment type="similarity">
    <text evidence="1">Belongs to the AfsR/DnrI/RedD regulatory family.</text>
</comment>
<proteinExistence type="inferred from homology"/>
<dbReference type="AlphaFoldDB" id="A0A3B0RJJ0"/>
<dbReference type="Gene3D" id="3.40.50.300">
    <property type="entry name" value="P-loop containing nucleotide triphosphate hydrolases"/>
    <property type="match status" value="1"/>
</dbReference>
<dbReference type="PANTHER" id="PTHR47691:SF3">
    <property type="entry name" value="HTH-TYPE TRANSCRIPTIONAL REGULATOR RV0890C-RELATED"/>
    <property type="match status" value="1"/>
</dbReference>
<evidence type="ECO:0000256" key="1">
    <source>
        <dbReference type="ARBA" id="ARBA00005820"/>
    </source>
</evidence>
<dbReference type="GO" id="GO:0000160">
    <property type="term" value="P:phosphorelay signal transduction system"/>
    <property type="evidence" value="ECO:0007669"/>
    <property type="project" value="InterPro"/>
</dbReference>
<dbReference type="Gene3D" id="1.10.10.10">
    <property type="entry name" value="Winged helix-like DNA-binding domain superfamily/Winged helix DNA-binding domain"/>
    <property type="match status" value="1"/>
</dbReference>
<evidence type="ECO:0000259" key="3">
    <source>
        <dbReference type="PROSITE" id="PS51755"/>
    </source>
</evidence>
<dbReference type="InterPro" id="IPR036388">
    <property type="entry name" value="WH-like_DNA-bd_sf"/>
</dbReference>
<name>A0A3B0RJJ0_9ZZZZ</name>
<evidence type="ECO:0000313" key="4">
    <source>
        <dbReference type="EMBL" id="VAV91962.1"/>
    </source>
</evidence>
<dbReference type="SUPFAM" id="SSF46894">
    <property type="entry name" value="C-terminal effector domain of the bipartite response regulators"/>
    <property type="match status" value="1"/>
</dbReference>
<dbReference type="CDD" id="cd00383">
    <property type="entry name" value="trans_reg_C"/>
    <property type="match status" value="1"/>
</dbReference>
<gene>
    <name evidence="4" type="ORF">MNBD_ACTINO01-57</name>
</gene>
<dbReference type="SUPFAM" id="SSF48452">
    <property type="entry name" value="TPR-like"/>
    <property type="match status" value="3"/>
</dbReference>
<reference evidence="4" key="1">
    <citation type="submission" date="2018-06" db="EMBL/GenBank/DDBJ databases">
        <authorList>
            <person name="Zhirakovskaya E."/>
        </authorList>
    </citation>
    <scope>NUCLEOTIDE SEQUENCE</scope>
</reference>
<dbReference type="InterPro" id="IPR027417">
    <property type="entry name" value="P-loop_NTPase"/>
</dbReference>
<dbReference type="SUPFAM" id="SSF52540">
    <property type="entry name" value="P-loop containing nucleoside triphosphate hydrolases"/>
    <property type="match status" value="1"/>
</dbReference>
<dbReference type="InterPro" id="IPR016032">
    <property type="entry name" value="Sig_transdc_resp-reg_C-effctor"/>
</dbReference>
<keyword evidence="2" id="KW-0238">DNA-binding</keyword>
<dbReference type="PANTHER" id="PTHR47691">
    <property type="entry name" value="REGULATOR-RELATED"/>
    <property type="match status" value="1"/>
</dbReference>
<dbReference type="PROSITE" id="PS51755">
    <property type="entry name" value="OMPR_PHOB"/>
    <property type="match status" value="1"/>
</dbReference>
<dbReference type="InterPro" id="IPR005158">
    <property type="entry name" value="BTAD"/>
</dbReference>
<dbReference type="GO" id="GO:0003677">
    <property type="term" value="F:DNA binding"/>
    <property type="evidence" value="ECO:0007669"/>
    <property type="project" value="UniProtKB-KW"/>
</dbReference>
<dbReference type="EMBL" id="UOEI01000075">
    <property type="protein sequence ID" value="VAV91962.1"/>
    <property type="molecule type" value="Genomic_DNA"/>
</dbReference>
<dbReference type="InterPro" id="IPR011990">
    <property type="entry name" value="TPR-like_helical_dom_sf"/>
</dbReference>
<dbReference type="PRINTS" id="PR00364">
    <property type="entry name" value="DISEASERSIST"/>
</dbReference>
<protein>
    <submittedName>
        <fullName evidence="4">Transcriptional regulator, AfsR family</fullName>
    </submittedName>
</protein>
<organism evidence="4">
    <name type="scientific">hydrothermal vent metagenome</name>
    <dbReference type="NCBI Taxonomy" id="652676"/>
    <lineage>
        <taxon>unclassified sequences</taxon>
        <taxon>metagenomes</taxon>
        <taxon>ecological metagenomes</taxon>
    </lineage>
</organism>
<dbReference type="Pfam" id="PF00486">
    <property type="entry name" value="Trans_reg_C"/>
    <property type="match status" value="1"/>
</dbReference>
<dbReference type="Pfam" id="PF14559">
    <property type="entry name" value="TPR_19"/>
    <property type="match status" value="1"/>
</dbReference>
<dbReference type="GO" id="GO:0006355">
    <property type="term" value="P:regulation of DNA-templated transcription"/>
    <property type="evidence" value="ECO:0007669"/>
    <property type="project" value="InterPro"/>
</dbReference>
<dbReference type="SMART" id="SM01043">
    <property type="entry name" value="BTAD"/>
    <property type="match status" value="1"/>
</dbReference>
<accession>A0A3B0RJJ0</accession>
<dbReference type="Pfam" id="PF03704">
    <property type="entry name" value="BTAD"/>
    <property type="match status" value="1"/>
</dbReference>
<sequence length="1025" mass="112930">MEFRILGPLEVLEGGRPIDVGAPKQRSVLARLLISANTVVSTDRILEDLWPEGPPKGGPRSLHVHVARLRRALEVPGRDASIVTRAPGYVLEVDRDAVDAMKFERLWRDARANLETNPRHAAATLRRALGLWRGPALADFTYDPFAETEIRRLDEIHFAAVEDLIEAELALGNHAEVVARLEQLITEHPLRERLWGQLMVALYQGGRQAEALRAFQAARSSVVEAVGAEPSQELQDLEERILLHDTTLLAPETAPGVTPDLPLRLSSFVGRWKDQATVRRLLDEHRLVTVTGVGGVGKTSFAIETAREAAADYADGVWLVPLDGLELARLVPDEIARILGRRVVGRQGAIETLREFLVARQTLLILDNCEHLIGGVATTVNELLRACPELHILATSRERLGVDGEVVHALPPLTVPPAAAIDIEELRVSAAVQLFVDRASSSRSGFTLDDDNRAFIAHICRSVAGIPLAIELAAARLLSMSLKELAGHMDDQLGILTDGQRTALPRHRTLRETMDWSYSLLAEGDQALLRRMCVFRGEFSLDDAVAVCGDGNAPESGVLDGISRLVTASLVLAEGRNDVTKYRTLEPVRQYGVEQRRKAGEDHAVRFRHATWYAAKAGTVSERSEAGRLDRVLEIGRSHREDFREALRWSLETDESTLSLVLASRLAPFWSAAGSTAEGYAWLEAALSSSPKAASAERFSALSYDIQLGIAANEPVGPRLDELDRLASTLPGNHPQARAAYLRGVYAWSRGDLAAAVDLLEESCRLSERGDGRPSRSRVLLTECLIRIGRLEDAERLLEELDAWNQQQGRSRDYWLVENLGMIAYVRGDLADAERFLEEATMGFGSLRSRMGQMEAMSYMAWITIDLGKERRTRLLAEQALTIAREDGEVMIEANCLWLLARLALRRGDTLEARSLLRECVHVGRRRDERIVLVLALHVCADLVYTEGDADRALRLFGAADRHLRAIPHILPPSVTEGYDRALADLRETLGGAGLEAARNEGSAMTLDDALDLALGPVGVLDQQS</sequence>
<dbReference type="SMART" id="SM00862">
    <property type="entry name" value="Trans_reg_C"/>
    <property type="match status" value="1"/>
</dbReference>
<dbReference type="InterPro" id="IPR001867">
    <property type="entry name" value="OmpR/PhoB-type_DNA-bd"/>
</dbReference>
<dbReference type="CDD" id="cd15831">
    <property type="entry name" value="BTAD"/>
    <property type="match status" value="1"/>
</dbReference>
<evidence type="ECO:0000256" key="2">
    <source>
        <dbReference type="ARBA" id="ARBA00023125"/>
    </source>
</evidence>
<feature type="domain" description="OmpR/PhoB-type" evidence="3">
    <location>
        <begin position="1"/>
        <end position="93"/>
    </location>
</feature>
<dbReference type="Gene3D" id="1.25.40.10">
    <property type="entry name" value="Tetratricopeptide repeat domain"/>
    <property type="match status" value="2"/>
</dbReference>